<protein>
    <submittedName>
        <fullName evidence="1">Integrase, catalytic region</fullName>
    </submittedName>
</protein>
<dbReference type="AlphaFoldDB" id="B9BNR4"/>
<name>B9BNR4_9BURK</name>
<evidence type="ECO:0000313" key="1">
    <source>
        <dbReference type="EMBL" id="EEE07232.1"/>
    </source>
</evidence>
<sequence length="66" mass="7395">MTDSDRDLCDDLLFEDRAPAYTLLTYVHDATSRLMMLHFAHYLINCIPATRAAATSKVSVYSQLAA</sequence>
<accession>B9BNR4</accession>
<proteinExistence type="predicted"/>
<comment type="caution">
    <text evidence="1">The sequence shown here is derived from an EMBL/GenBank/DDBJ whole genome shotgun (WGS) entry which is preliminary data.</text>
</comment>
<dbReference type="Proteomes" id="UP000004535">
    <property type="component" value="Unassembled WGS sequence"/>
</dbReference>
<dbReference type="EMBL" id="ACFC01000004">
    <property type="protein sequence ID" value="EEE07232.1"/>
    <property type="molecule type" value="Genomic_DNA"/>
</dbReference>
<reference evidence="1 2" key="1">
    <citation type="journal article" date="2012" name="J. Bacteriol.">
        <title>Draft Genome Sequence Determination for Cystic Fibrosis and Chronic Granulomatous Disease Burkholderia multivorans Isolates.</title>
        <authorList>
            <person name="Varga J.J."/>
            <person name="Losada L."/>
            <person name="Zelazny A.M."/>
            <person name="Brinkac L."/>
            <person name="Harkins D."/>
            <person name="Radune D."/>
            <person name="Hostetler J."/>
            <person name="Sampaio E.P."/>
            <person name="Ronning C.M."/>
            <person name="Nierman W.C."/>
            <person name="Greenberg D.E."/>
            <person name="Holland S.M."/>
            <person name="Goldberg J.B."/>
        </authorList>
    </citation>
    <scope>NUCLEOTIDE SEQUENCE [LARGE SCALE GENOMIC DNA]</scope>
    <source>
        <strain evidence="1 2">CGD2</strain>
    </source>
</reference>
<evidence type="ECO:0000313" key="2">
    <source>
        <dbReference type="Proteomes" id="UP000004535"/>
    </source>
</evidence>
<gene>
    <name evidence="1" type="ORF">BURMUCGD2_6334</name>
</gene>
<organism evidence="1 2">
    <name type="scientific">Burkholderia multivorans CGD2</name>
    <dbReference type="NCBI Taxonomy" id="513052"/>
    <lineage>
        <taxon>Bacteria</taxon>
        <taxon>Pseudomonadati</taxon>
        <taxon>Pseudomonadota</taxon>
        <taxon>Betaproteobacteria</taxon>
        <taxon>Burkholderiales</taxon>
        <taxon>Burkholderiaceae</taxon>
        <taxon>Burkholderia</taxon>
        <taxon>Burkholderia cepacia complex</taxon>
    </lineage>
</organism>